<keyword evidence="1" id="KW-0472">Membrane</keyword>
<evidence type="ECO:0000313" key="4">
    <source>
        <dbReference type="Proteomes" id="UP001168877"/>
    </source>
</evidence>
<protein>
    <recommendedName>
        <fullName evidence="2">DUF4220 domain-containing protein</fullName>
    </recommendedName>
</protein>
<evidence type="ECO:0000313" key="3">
    <source>
        <dbReference type="EMBL" id="KAK0596071.1"/>
    </source>
</evidence>
<proteinExistence type="predicted"/>
<reference evidence="3" key="1">
    <citation type="journal article" date="2022" name="Plant J.">
        <title>Strategies of tolerance reflected in two North American maple genomes.</title>
        <authorList>
            <person name="McEvoy S.L."/>
            <person name="Sezen U.U."/>
            <person name="Trouern-Trend A."/>
            <person name="McMahon S.M."/>
            <person name="Schaberg P.G."/>
            <person name="Yang J."/>
            <person name="Wegrzyn J.L."/>
            <person name="Swenson N.G."/>
        </authorList>
    </citation>
    <scope>NUCLEOTIDE SEQUENCE</scope>
    <source>
        <strain evidence="3">NS2018</strain>
    </source>
</reference>
<dbReference type="Pfam" id="PF13968">
    <property type="entry name" value="DUF4220"/>
    <property type="match status" value="1"/>
</dbReference>
<reference evidence="3" key="2">
    <citation type="submission" date="2023-06" db="EMBL/GenBank/DDBJ databases">
        <authorList>
            <person name="Swenson N.G."/>
            <person name="Wegrzyn J.L."/>
            <person name="Mcevoy S.L."/>
        </authorList>
    </citation>
    <scope>NUCLEOTIDE SEQUENCE</scope>
    <source>
        <strain evidence="3">NS2018</strain>
        <tissue evidence="3">Leaf</tissue>
    </source>
</reference>
<evidence type="ECO:0000259" key="2">
    <source>
        <dbReference type="Pfam" id="PF13968"/>
    </source>
</evidence>
<keyword evidence="1" id="KW-1133">Transmembrane helix</keyword>
<dbReference type="Proteomes" id="UP001168877">
    <property type="component" value="Unassembled WGS sequence"/>
</dbReference>
<dbReference type="AlphaFoldDB" id="A0AA39SE11"/>
<feature type="transmembrane region" description="Helical" evidence="1">
    <location>
        <begin position="53"/>
        <end position="70"/>
    </location>
</feature>
<gene>
    <name evidence="3" type="ORF">LWI29_012559</name>
</gene>
<feature type="domain" description="DUF4220" evidence="2">
    <location>
        <begin position="9"/>
        <end position="152"/>
    </location>
</feature>
<dbReference type="PANTHER" id="PTHR31325">
    <property type="entry name" value="OS01G0798800 PROTEIN-RELATED"/>
    <property type="match status" value="1"/>
</dbReference>
<evidence type="ECO:0000256" key="1">
    <source>
        <dbReference type="SAM" id="Phobius"/>
    </source>
</evidence>
<comment type="caution">
    <text evidence="3">The sequence shown here is derived from an EMBL/GenBank/DDBJ whole genome shotgun (WGS) entry which is preliminary data.</text>
</comment>
<name>A0AA39SE11_ACESA</name>
<sequence>MVQDIRRYSFDTFRAMSPKYAFKVIEIELGMMYDLLYTKAPLLYTRQGLVQRLRSFVLTCSVMVLFPVLVDNDKQKYSKVDLSITYLLIIVAVIHDIYAALLMVLSDTFAVWLIEHRNDSIIKTLNCFPLLKRQPSNNITRRWSNKMPQYSVPSSKVKPWMSFKLLNKRIEMGKYWHCEVSEDLRKLIFEYVRQQAEDAVSISRWTGRTPFTELPSHRSLGQQVQQLIKSINRINQDLYDIRNVLQLNPGYVVKFSSRSTNSFDMVSLKVDLIVVRIELGGEMPDLDVLLCFLLLCWFSCFCLVCGSPSVFFVVWELLSGLFVESYASAS</sequence>
<feature type="transmembrane region" description="Helical" evidence="1">
    <location>
        <begin position="82"/>
        <end position="114"/>
    </location>
</feature>
<organism evidence="3 4">
    <name type="scientific">Acer saccharum</name>
    <name type="common">Sugar maple</name>
    <dbReference type="NCBI Taxonomy" id="4024"/>
    <lineage>
        <taxon>Eukaryota</taxon>
        <taxon>Viridiplantae</taxon>
        <taxon>Streptophyta</taxon>
        <taxon>Embryophyta</taxon>
        <taxon>Tracheophyta</taxon>
        <taxon>Spermatophyta</taxon>
        <taxon>Magnoliopsida</taxon>
        <taxon>eudicotyledons</taxon>
        <taxon>Gunneridae</taxon>
        <taxon>Pentapetalae</taxon>
        <taxon>rosids</taxon>
        <taxon>malvids</taxon>
        <taxon>Sapindales</taxon>
        <taxon>Sapindaceae</taxon>
        <taxon>Hippocastanoideae</taxon>
        <taxon>Acereae</taxon>
        <taxon>Acer</taxon>
    </lineage>
</organism>
<keyword evidence="1" id="KW-0812">Transmembrane</keyword>
<feature type="transmembrane region" description="Helical" evidence="1">
    <location>
        <begin position="288"/>
        <end position="315"/>
    </location>
</feature>
<dbReference type="EMBL" id="JAUESC010000004">
    <property type="protein sequence ID" value="KAK0596071.1"/>
    <property type="molecule type" value="Genomic_DNA"/>
</dbReference>
<dbReference type="InterPro" id="IPR025315">
    <property type="entry name" value="DUF4220"/>
</dbReference>
<keyword evidence="4" id="KW-1185">Reference proteome</keyword>
<accession>A0AA39SE11</accession>